<reference evidence="2" key="1">
    <citation type="journal article" date="2020" name="Nature">
        <title>Giant virus diversity and host interactions through global metagenomics.</title>
        <authorList>
            <person name="Schulz F."/>
            <person name="Roux S."/>
            <person name="Paez-Espino D."/>
            <person name="Jungbluth S."/>
            <person name="Walsh D.A."/>
            <person name="Denef V.J."/>
            <person name="McMahon K.D."/>
            <person name="Konstantinidis K.T."/>
            <person name="Eloe-Fadrosh E.A."/>
            <person name="Kyrpides N.C."/>
            <person name="Woyke T."/>
        </authorList>
    </citation>
    <scope>NUCLEOTIDE SEQUENCE</scope>
    <source>
        <strain evidence="2">GVMAG-M-3300023210-19</strain>
    </source>
</reference>
<keyword evidence="1" id="KW-1133">Transmembrane helix</keyword>
<accession>A0A6C0IJA7</accession>
<evidence type="ECO:0000256" key="1">
    <source>
        <dbReference type="SAM" id="Phobius"/>
    </source>
</evidence>
<feature type="transmembrane region" description="Helical" evidence="1">
    <location>
        <begin position="31"/>
        <end position="47"/>
    </location>
</feature>
<protein>
    <submittedName>
        <fullName evidence="2">Uncharacterized protein</fullName>
    </submittedName>
</protein>
<dbReference type="EMBL" id="MN740203">
    <property type="protein sequence ID" value="QHT93244.1"/>
    <property type="molecule type" value="Genomic_DNA"/>
</dbReference>
<dbReference type="AlphaFoldDB" id="A0A6C0IJA7"/>
<feature type="transmembrane region" description="Helical" evidence="1">
    <location>
        <begin position="125"/>
        <end position="141"/>
    </location>
</feature>
<proteinExistence type="predicted"/>
<sequence>MQTHLFINYLIFALMYIFSIYFSYLENTQSLGMLSLFVVNTSFLLYMSKDIFYHMTSKGISTSIMQYTIVFGILGSLLINSCALLLENLSLMTLRTKNADLGENNVDMSTKNTILFNDFRTSQKIFFVILTGVIGSFLYYYEDIGINLANSSGYGSTIASVGILGGCAYLLSLSSATFANSKEFSKVRMKGQ</sequence>
<name>A0A6C0IJA7_9ZZZZ</name>
<feature type="transmembrane region" description="Helical" evidence="1">
    <location>
        <begin position="67"/>
        <end position="86"/>
    </location>
</feature>
<feature type="transmembrane region" description="Helical" evidence="1">
    <location>
        <begin position="153"/>
        <end position="179"/>
    </location>
</feature>
<keyword evidence="1" id="KW-0812">Transmembrane</keyword>
<organism evidence="2">
    <name type="scientific">viral metagenome</name>
    <dbReference type="NCBI Taxonomy" id="1070528"/>
    <lineage>
        <taxon>unclassified sequences</taxon>
        <taxon>metagenomes</taxon>
        <taxon>organismal metagenomes</taxon>
    </lineage>
</organism>
<evidence type="ECO:0000313" key="2">
    <source>
        <dbReference type="EMBL" id="QHT93244.1"/>
    </source>
</evidence>
<feature type="transmembrane region" description="Helical" evidence="1">
    <location>
        <begin position="6"/>
        <end position="24"/>
    </location>
</feature>
<keyword evidence="1" id="KW-0472">Membrane</keyword>